<name>A0AAV5D7I3_ELECO</name>
<sequence>MMTRRAEGHLVDALGDGGVPLAGVGPDPLDDLLIRVRRREEEEGEGGGVRAHVAGHEADVGVGVGAVAADGVLRHRRARGPHLVVEIQRKRAAAAAVIYQ</sequence>
<accession>A0AAV5D7I3</accession>
<organism evidence="1 2">
    <name type="scientific">Eleusine coracana subsp. coracana</name>
    <dbReference type="NCBI Taxonomy" id="191504"/>
    <lineage>
        <taxon>Eukaryota</taxon>
        <taxon>Viridiplantae</taxon>
        <taxon>Streptophyta</taxon>
        <taxon>Embryophyta</taxon>
        <taxon>Tracheophyta</taxon>
        <taxon>Spermatophyta</taxon>
        <taxon>Magnoliopsida</taxon>
        <taxon>Liliopsida</taxon>
        <taxon>Poales</taxon>
        <taxon>Poaceae</taxon>
        <taxon>PACMAD clade</taxon>
        <taxon>Chloridoideae</taxon>
        <taxon>Cynodonteae</taxon>
        <taxon>Eleusininae</taxon>
        <taxon>Eleusine</taxon>
    </lineage>
</organism>
<dbReference type="AlphaFoldDB" id="A0AAV5D7I3"/>
<keyword evidence="2" id="KW-1185">Reference proteome</keyword>
<reference evidence="1" key="1">
    <citation type="journal article" date="2018" name="DNA Res.">
        <title>Multiple hybrid de novo genome assembly of finger millet, an orphan allotetraploid crop.</title>
        <authorList>
            <person name="Hatakeyama M."/>
            <person name="Aluri S."/>
            <person name="Balachadran M.T."/>
            <person name="Sivarajan S.R."/>
            <person name="Patrignani A."/>
            <person name="Gruter S."/>
            <person name="Poveda L."/>
            <person name="Shimizu-Inatsugi R."/>
            <person name="Baeten J."/>
            <person name="Francoijs K.J."/>
            <person name="Nataraja K.N."/>
            <person name="Reddy Y.A.N."/>
            <person name="Phadnis S."/>
            <person name="Ravikumar R.L."/>
            <person name="Schlapbach R."/>
            <person name="Sreeman S.M."/>
            <person name="Shimizu K.K."/>
        </authorList>
    </citation>
    <scope>NUCLEOTIDE SEQUENCE</scope>
</reference>
<evidence type="ECO:0000313" key="1">
    <source>
        <dbReference type="EMBL" id="GJN06113.1"/>
    </source>
</evidence>
<dbReference type="Proteomes" id="UP001054889">
    <property type="component" value="Unassembled WGS sequence"/>
</dbReference>
<comment type="caution">
    <text evidence="1">The sequence shown here is derived from an EMBL/GenBank/DDBJ whole genome shotgun (WGS) entry which is preliminary data.</text>
</comment>
<reference evidence="1" key="2">
    <citation type="submission" date="2021-12" db="EMBL/GenBank/DDBJ databases">
        <title>Resequencing data analysis of finger millet.</title>
        <authorList>
            <person name="Hatakeyama M."/>
            <person name="Aluri S."/>
            <person name="Balachadran M.T."/>
            <person name="Sivarajan S.R."/>
            <person name="Poveda L."/>
            <person name="Shimizu-Inatsugi R."/>
            <person name="Schlapbach R."/>
            <person name="Sreeman S.M."/>
            <person name="Shimizu K.K."/>
        </authorList>
    </citation>
    <scope>NUCLEOTIDE SEQUENCE</scope>
</reference>
<proteinExistence type="predicted"/>
<protein>
    <submittedName>
        <fullName evidence="1">Uncharacterized protein</fullName>
    </submittedName>
</protein>
<dbReference type="EMBL" id="BQKI01000012">
    <property type="protein sequence ID" value="GJN06113.1"/>
    <property type="molecule type" value="Genomic_DNA"/>
</dbReference>
<gene>
    <name evidence="1" type="primary">ga23806</name>
    <name evidence="1" type="ORF">PR202_ga23806</name>
</gene>
<evidence type="ECO:0000313" key="2">
    <source>
        <dbReference type="Proteomes" id="UP001054889"/>
    </source>
</evidence>